<comment type="caution">
    <text evidence="2">The sequence shown here is derived from an EMBL/GenBank/DDBJ whole genome shotgun (WGS) entry which is preliminary data.</text>
</comment>
<dbReference type="EMBL" id="CAXAMM010007546">
    <property type="protein sequence ID" value="CAK9014618.1"/>
    <property type="molecule type" value="Genomic_DNA"/>
</dbReference>
<feature type="compositionally biased region" description="Low complexity" evidence="1">
    <location>
        <begin position="329"/>
        <end position="370"/>
    </location>
</feature>
<reference evidence="2 3" key="1">
    <citation type="submission" date="2024-02" db="EMBL/GenBank/DDBJ databases">
        <authorList>
            <person name="Chen Y."/>
            <person name="Shah S."/>
            <person name="Dougan E. K."/>
            <person name="Thang M."/>
            <person name="Chan C."/>
        </authorList>
    </citation>
    <scope>NUCLEOTIDE SEQUENCE [LARGE SCALE GENOMIC DNA]</scope>
</reference>
<proteinExistence type="predicted"/>
<evidence type="ECO:0000256" key="1">
    <source>
        <dbReference type="SAM" id="MobiDB-lite"/>
    </source>
</evidence>
<keyword evidence="3" id="KW-1185">Reference proteome</keyword>
<feature type="compositionally biased region" description="Low complexity" evidence="1">
    <location>
        <begin position="243"/>
        <end position="322"/>
    </location>
</feature>
<organism evidence="2 3">
    <name type="scientific">Durusdinium trenchii</name>
    <dbReference type="NCBI Taxonomy" id="1381693"/>
    <lineage>
        <taxon>Eukaryota</taxon>
        <taxon>Sar</taxon>
        <taxon>Alveolata</taxon>
        <taxon>Dinophyceae</taxon>
        <taxon>Suessiales</taxon>
        <taxon>Symbiodiniaceae</taxon>
        <taxon>Durusdinium</taxon>
    </lineage>
</organism>
<protein>
    <submittedName>
        <fullName evidence="2">Uncharacterized protein</fullName>
    </submittedName>
</protein>
<name>A0ABP0JJU8_9DINO</name>
<feature type="region of interest" description="Disordered" evidence="1">
    <location>
        <begin position="243"/>
        <end position="370"/>
    </location>
</feature>
<sequence>MNKTPWNFMKQFQEATRKQEHAREVFELQHGGPRRYRFQAPGEQVEIVKSESQPQLNGMQGYVDFSNADELGFLKVRMPKWARTTRAGSYRANLGEASGKEGFRYLKVRPQNLRPLRHPSDERPRGGVLKEFFEVPDDLDSRDMIRLLLLIRVLLAQGFCNISSMNLSDCPELLEAGESCTVSCPGSQADYNMSCEEDVLRVPACLFFNGSVTMTITSTIANLTTTSSTSIRTSTTTVTNITSTTSTNYTSTTSQTRESGTSSSSTSITTSGFTGIESGGISTVSTSSSSTTSTTTTSTTSSGSSSTTRKSTSTTSGSNTSTERSFEVTLTTATGLPATSTASTSSITSTTSTTSSTTSSINGTTSSTTTTGLASIMSSRSCVVASMSSTCPRSMLHMERCTMVCPKPSVSLGVFICLFGHLFGSSGCAADLSTQWRGQLLAAALRFGDLDER</sequence>
<accession>A0ABP0JJU8</accession>
<dbReference type="Proteomes" id="UP001642464">
    <property type="component" value="Unassembled WGS sequence"/>
</dbReference>
<evidence type="ECO:0000313" key="3">
    <source>
        <dbReference type="Proteomes" id="UP001642464"/>
    </source>
</evidence>
<evidence type="ECO:0000313" key="2">
    <source>
        <dbReference type="EMBL" id="CAK9014618.1"/>
    </source>
</evidence>
<gene>
    <name evidence="2" type="ORF">SCF082_LOCUS12397</name>
</gene>